<dbReference type="EMBL" id="VSSQ01006274">
    <property type="protein sequence ID" value="MPM32114.1"/>
    <property type="molecule type" value="Genomic_DNA"/>
</dbReference>
<evidence type="ECO:0000313" key="7">
    <source>
        <dbReference type="EMBL" id="MPM32114.1"/>
    </source>
</evidence>
<accession>A0A644Z1R1</accession>
<comment type="caution">
    <text evidence="7">The sequence shown here is derived from an EMBL/GenBank/DDBJ whole genome shotgun (WGS) entry which is preliminary data.</text>
</comment>
<dbReference type="PIRSF" id="PIRSF006091">
    <property type="entry name" value="E_trnsport_RnfG"/>
    <property type="match status" value="1"/>
</dbReference>
<dbReference type="PANTHER" id="PTHR36118">
    <property type="entry name" value="ION-TRANSLOCATING OXIDOREDUCTASE COMPLEX SUBUNIT G"/>
    <property type="match status" value="1"/>
</dbReference>
<dbReference type="HAMAP" id="MF_00479">
    <property type="entry name" value="RsxG_RnfG"/>
    <property type="match status" value="1"/>
</dbReference>
<dbReference type="GO" id="GO:0010181">
    <property type="term" value="F:FMN binding"/>
    <property type="evidence" value="ECO:0007669"/>
    <property type="project" value="InterPro"/>
</dbReference>
<dbReference type="GO" id="GO:0005886">
    <property type="term" value="C:plasma membrane"/>
    <property type="evidence" value="ECO:0007669"/>
    <property type="project" value="InterPro"/>
</dbReference>
<dbReference type="GO" id="GO:0022900">
    <property type="term" value="P:electron transport chain"/>
    <property type="evidence" value="ECO:0007669"/>
    <property type="project" value="InterPro"/>
</dbReference>
<evidence type="ECO:0000256" key="1">
    <source>
        <dbReference type="ARBA" id="ARBA00022448"/>
    </source>
</evidence>
<feature type="domain" description="FMN-binding" evidence="6">
    <location>
        <begin position="93"/>
        <end position="170"/>
    </location>
</feature>
<evidence type="ECO:0000259" key="6">
    <source>
        <dbReference type="SMART" id="SM00900"/>
    </source>
</evidence>
<keyword evidence="2" id="KW-0597">Phosphoprotein</keyword>
<reference evidence="7" key="1">
    <citation type="submission" date="2019-08" db="EMBL/GenBank/DDBJ databases">
        <authorList>
            <person name="Kucharzyk K."/>
            <person name="Murdoch R.W."/>
            <person name="Higgins S."/>
            <person name="Loffler F."/>
        </authorList>
    </citation>
    <scope>NUCLEOTIDE SEQUENCE</scope>
</reference>
<protein>
    <submittedName>
        <fullName evidence="7">Electron transport complex subunit RsxG</fullName>
    </submittedName>
</protein>
<keyword evidence="5" id="KW-0249">Electron transport</keyword>
<dbReference type="SMART" id="SM00900">
    <property type="entry name" value="FMN_bind"/>
    <property type="match status" value="1"/>
</dbReference>
<keyword evidence="4" id="KW-0288">FMN</keyword>
<name>A0A644Z1R1_9ZZZZ</name>
<evidence type="ECO:0000256" key="5">
    <source>
        <dbReference type="ARBA" id="ARBA00022982"/>
    </source>
</evidence>
<sequence length="177" mass="18310">MKNKESTPMLVLVLGLISLVTAALLGYVNEITEPKIAELKMAEQTAAFASFFPDADHFDEATLPDGSAASAGYFAYDASGAEMGRIVLIAPTGFGGPIEMAIGFDENSAVSGFKILSLSETSGVGTRVTEESFWGQFIGKSSFEDVDTLTGATISSTAVLKGVNDAAAVAPQLAAQS</sequence>
<dbReference type="Pfam" id="PF04205">
    <property type="entry name" value="FMN_bind"/>
    <property type="match status" value="1"/>
</dbReference>
<gene>
    <name evidence="7" type="primary">rsxG_19</name>
    <name evidence="7" type="ORF">SDC9_78673</name>
</gene>
<evidence type="ECO:0000256" key="4">
    <source>
        <dbReference type="ARBA" id="ARBA00022643"/>
    </source>
</evidence>
<keyword evidence="1" id="KW-0813">Transport</keyword>
<proteinExistence type="inferred from homology"/>
<evidence type="ECO:0000256" key="2">
    <source>
        <dbReference type="ARBA" id="ARBA00022553"/>
    </source>
</evidence>
<evidence type="ECO:0000256" key="3">
    <source>
        <dbReference type="ARBA" id="ARBA00022630"/>
    </source>
</evidence>
<dbReference type="AlphaFoldDB" id="A0A644Z1R1"/>
<keyword evidence="3" id="KW-0285">Flavoprotein</keyword>
<organism evidence="7">
    <name type="scientific">bioreactor metagenome</name>
    <dbReference type="NCBI Taxonomy" id="1076179"/>
    <lineage>
        <taxon>unclassified sequences</taxon>
        <taxon>metagenomes</taxon>
        <taxon>ecological metagenomes</taxon>
    </lineage>
</organism>
<dbReference type="PANTHER" id="PTHR36118:SF1">
    <property type="entry name" value="ION-TRANSLOCATING OXIDOREDUCTASE COMPLEX SUBUNIT G"/>
    <property type="match status" value="1"/>
</dbReference>
<dbReference type="InterPro" id="IPR010209">
    <property type="entry name" value="Ion_transpt_RnfG/RsxG"/>
</dbReference>
<dbReference type="GO" id="GO:0009055">
    <property type="term" value="F:electron transfer activity"/>
    <property type="evidence" value="ECO:0007669"/>
    <property type="project" value="InterPro"/>
</dbReference>
<dbReference type="InterPro" id="IPR007329">
    <property type="entry name" value="FMN-bd"/>
</dbReference>